<gene>
    <name evidence="2" type="ORF">M0R45_024732</name>
</gene>
<accession>A0AAW1WV49</accession>
<name>A0AAW1WV49_RUBAR</name>
<keyword evidence="3" id="KW-1185">Reference proteome</keyword>
<protein>
    <submittedName>
        <fullName evidence="2">Uncharacterized protein</fullName>
    </submittedName>
</protein>
<dbReference type="Proteomes" id="UP001457282">
    <property type="component" value="Unassembled WGS sequence"/>
</dbReference>
<feature type="compositionally biased region" description="Basic and acidic residues" evidence="1">
    <location>
        <begin position="1"/>
        <end position="11"/>
    </location>
</feature>
<evidence type="ECO:0000256" key="1">
    <source>
        <dbReference type="SAM" id="MobiDB-lite"/>
    </source>
</evidence>
<proteinExistence type="predicted"/>
<dbReference type="AlphaFoldDB" id="A0AAW1WV49"/>
<evidence type="ECO:0000313" key="3">
    <source>
        <dbReference type="Proteomes" id="UP001457282"/>
    </source>
</evidence>
<evidence type="ECO:0000313" key="2">
    <source>
        <dbReference type="EMBL" id="KAK9927551.1"/>
    </source>
</evidence>
<sequence>MYNSKLDREIVISRGGGDGDGDKASSSLGKPKTIHPPIESHWHFPAPQEIKKPSSSMSNLGFKKFRNSFKKLAGGGSKSLKMVLAGVRDPKDEKLVESFRELLFLEGQFPPQHNDYHTLLRLV</sequence>
<feature type="region of interest" description="Disordered" evidence="1">
    <location>
        <begin position="1"/>
        <end position="41"/>
    </location>
</feature>
<dbReference type="EMBL" id="JBEDUW010000005">
    <property type="protein sequence ID" value="KAK9927551.1"/>
    <property type="molecule type" value="Genomic_DNA"/>
</dbReference>
<comment type="caution">
    <text evidence="2">The sequence shown here is derived from an EMBL/GenBank/DDBJ whole genome shotgun (WGS) entry which is preliminary data.</text>
</comment>
<reference evidence="2 3" key="1">
    <citation type="journal article" date="2023" name="G3 (Bethesda)">
        <title>A chromosome-length genome assembly and annotation of blackberry (Rubus argutus, cv. 'Hillquist').</title>
        <authorList>
            <person name="Bruna T."/>
            <person name="Aryal R."/>
            <person name="Dudchenko O."/>
            <person name="Sargent D.J."/>
            <person name="Mead D."/>
            <person name="Buti M."/>
            <person name="Cavallini A."/>
            <person name="Hytonen T."/>
            <person name="Andres J."/>
            <person name="Pham M."/>
            <person name="Weisz D."/>
            <person name="Mascagni F."/>
            <person name="Usai G."/>
            <person name="Natali L."/>
            <person name="Bassil N."/>
            <person name="Fernandez G.E."/>
            <person name="Lomsadze A."/>
            <person name="Armour M."/>
            <person name="Olukolu B."/>
            <person name="Poorten T."/>
            <person name="Britton C."/>
            <person name="Davik J."/>
            <person name="Ashrafi H."/>
            <person name="Aiden E.L."/>
            <person name="Borodovsky M."/>
            <person name="Worthington M."/>
        </authorList>
    </citation>
    <scope>NUCLEOTIDE SEQUENCE [LARGE SCALE GENOMIC DNA]</scope>
    <source>
        <strain evidence="2">PI 553951</strain>
    </source>
</reference>
<organism evidence="2 3">
    <name type="scientific">Rubus argutus</name>
    <name type="common">Southern blackberry</name>
    <dbReference type="NCBI Taxonomy" id="59490"/>
    <lineage>
        <taxon>Eukaryota</taxon>
        <taxon>Viridiplantae</taxon>
        <taxon>Streptophyta</taxon>
        <taxon>Embryophyta</taxon>
        <taxon>Tracheophyta</taxon>
        <taxon>Spermatophyta</taxon>
        <taxon>Magnoliopsida</taxon>
        <taxon>eudicotyledons</taxon>
        <taxon>Gunneridae</taxon>
        <taxon>Pentapetalae</taxon>
        <taxon>rosids</taxon>
        <taxon>fabids</taxon>
        <taxon>Rosales</taxon>
        <taxon>Rosaceae</taxon>
        <taxon>Rosoideae</taxon>
        <taxon>Rosoideae incertae sedis</taxon>
        <taxon>Rubus</taxon>
    </lineage>
</organism>